<accession>A0A9D2YXW3</accession>
<sequence>MEDVECLALKDLTSPRKSFSVEPDGARGQNEHKENLSTDGKRSSPLKSADSTVPVLLPNRKGSGSDPTHITPIKRTVLAEPWTPTANLKVLISAASPDIRDREMKKVLFRPIENDKDKLAASPDTLVEEIEVEDSSQSEVAFEEDDAEKKPSRKQKSLGLLCQKFLALYPDYPPAHSPIWISLDEVSTSLGVERRRIYDIVNVLESLTIVGRIAKNSYIWYGRQRLPATLQELQRRGREQGYHLQMDLNTGARTSGRVREDDGDAGSAGCNRKDKSLRIMSQKFVMLFLVSKTQTVTLDAAANVLIKESQDSSSHSKYKTKVRRLYDIANVLTSLGLIRKEKGRKPAFKWLGPVEFSSSAAATPGEPEASLNNQDLKRAKLSRHASFNITPTPVAAQRQVSSAPSSPRCHLSGLQNPSVDDSSRPQSRGVVGRLQCGRSSDNLLNTALITPLSQSSSSLPPSSSYYSSSHPSVLPLQPHPEHLLIPQSHCLAYLPSLSQPSVVMLYRPPGKQEWMSEGQRSAKLQSGEERKRSRGESEEKEEVVQKKKGRSADQDSEKVGANPERKAAEISLVGNAGTSPSLSGQPVASDSSSEPAQPSHYLYVPNNAGLNSLNFLIPAGHPAAGVALPPSSVPSMALPYVLLPSAALSHYPLMTGGMQQLGSDNPTNLGFSLPAVMSPTHFMVGAAPYSVAAVPEIIGSPLSSPVSPEHRPCNASAAGTPHSPSGLRETISVWSEDPLVRPAEQLRADLESDALPSKHIPCSVCLQTPHRPKETTAPCSKAFFQTPGTLGSAVGSARKRGSAQRRLDVSHPAAVERDGNAC</sequence>
<dbReference type="GeneID" id="107383142"/>
<dbReference type="EMBL" id="JAAVVJ010000002">
    <property type="protein sequence ID" value="KAF7228915.1"/>
    <property type="molecule type" value="Genomic_DNA"/>
</dbReference>
<dbReference type="Gene3D" id="1.10.10.10">
    <property type="entry name" value="Winged helix-like DNA-binding domain superfamily/Winged helix DNA-binding domain"/>
    <property type="match status" value="2"/>
</dbReference>
<evidence type="ECO:0000313" key="16">
    <source>
        <dbReference type="Proteomes" id="UP000822369"/>
    </source>
</evidence>
<evidence type="ECO:0000256" key="13">
    <source>
        <dbReference type="SAM" id="MobiDB-lite"/>
    </source>
</evidence>
<dbReference type="SUPFAM" id="SSF46785">
    <property type="entry name" value="Winged helix' DNA-binding domain"/>
    <property type="match status" value="2"/>
</dbReference>
<dbReference type="GO" id="GO:0000981">
    <property type="term" value="F:DNA-binding transcription factor activity, RNA polymerase II-specific"/>
    <property type="evidence" value="ECO:0007669"/>
    <property type="project" value="TreeGrafter"/>
</dbReference>
<keyword evidence="4 12" id="KW-0805">Transcription regulation</keyword>
<dbReference type="RefSeq" id="XP_015811105.3">
    <property type="nucleotide sequence ID" value="XM_015955619.3"/>
</dbReference>
<comment type="similarity">
    <text evidence="2 12">Belongs to the E2F/DP family.</text>
</comment>
<proteinExistence type="inferred from homology"/>
<dbReference type="OrthoDB" id="5318at2759"/>
<evidence type="ECO:0000313" key="15">
    <source>
        <dbReference type="EMBL" id="KAF7228915.1"/>
    </source>
</evidence>
<feature type="region of interest" description="Disordered" evidence="13">
    <location>
        <begin position="703"/>
        <end position="728"/>
    </location>
</feature>
<evidence type="ECO:0000259" key="14">
    <source>
        <dbReference type="SMART" id="SM01372"/>
    </source>
</evidence>
<evidence type="ECO:0000256" key="7">
    <source>
        <dbReference type="ARBA" id="ARBA00023163"/>
    </source>
</evidence>
<evidence type="ECO:0000256" key="2">
    <source>
        <dbReference type="ARBA" id="ARBA00010940"/>
    </source>
</evidence>
<evidence type="ECO:0000256" key="11">
    <source>
        <dbReference type="ARBA" id="ARBA00058973"/>
    </source>
</evidence>
<feature type="region of interest" description="Disordered" evidence="13">
    <location>
        <begin position="12"/>
        <end position="69"/>
    </location>
</feature>
<dbReference type="Pfam" id="PF02319">
    <property type="entry name" value="WHD_E2F_TDP"/>
    <property type="match status" value="2"/>
</dbReference>
<dbReference type="InterPro" id="IPR036390">
    <property type="entry name" value="WH_DNA-bd_sf"/>
</dbReference>
<dbReference type="SMART" id="SM01372">
    <property type="entry name" value="E2F_TDP"/>
    <property type="match status" value="2"/>
</dbReference>
<keyword evidence="3" id="KW-0678">Repressor</keyword>
<keyword evidence="6" id="KW-0010">Activator</keyword>
<dbReference type="InterPro" id="IPR003316">
    <property type="entry name" value="E2F_WHTH_DNA-bd_dom"/>
</dbReference>
<comment type="subcellular location">
    <subcellularLocation>
        <location evidence="1 12">Nucleus</location>
    </subcellularLocation>
</comment>
<dbReference type="GO" id="GO:0090575">
    <property type="term" value="C:RNA polymerase II transcription regulator complex"/>
    <property type="evidence" value="ECO:0007669"/>
    <property type="project" value="TreeGrafter"/>
</dbReference>
<feature type="region of interest" description="Disordered" evidence="13">
    <location>
        <begin position="452"/>
        <end position="473"/>
    </location>
</feature>
<evidence type="ECO:0000256" key="1">
    <source>
        <dbReference type="ARBA" id="ARBA00004123"/>
    </source>
</evidence>
<feature type="region of interest" description="Disordered" evidence="13">
    <location>
        <begin position="793"/>
        <end position="822"/>
    </location>
</feature>
<feature type="compositionally biased region" description="Polar residues" evidence="13">
    <location>
        <begin position="576"/>
        <end position="596"/>
    </location>
</feature>
<keyword evidence="7 12" id="KW-0804">Transcription</keyword>
<evidence type="ECO:0000256" key="4">
    <source>
        <dbReference type="ARBA" id="ARBA00023015"/>
    </source>
</evidence>
<dbReference type="AlphaFoldDB" id="A0A9D2YXW3"/>
<feature type="region of interest" description="Disordered" evidence="13">
    <location>
        <begin position="387"/>
        <end position="433"/>
    </location>
</feature>
<feature type="compositionally biased region" description="Basic and acidic residues" evidence="13">
    <location>
        <begin position="29"/>
        <end position="42"/>
    </location>
</feature>
<feature type="compositionally biased region" description="Basic and acidic residues" evidence="13">
    <location>
        <begin position="805"/>
        <end position="822"/>
    </location>
</feature>
<feature type="domain" description="E2F/DP family winged-helix DNA-binding" evidence="14">
    <location>
        <begin position="272"/>
        <end position="352"/>
    </location>
</feature>
<dbReference type="GO" id="GO:0045944">
    <property type="term" value="P:positive regulation of transcription by RNA polymerase II"/>
    <property type="evidence" value="ECO:0007669"/>
    <property type="project" value="UniProtKB-ARBA"/>
</dbReference>
<keyword evidence="9" id="KW-0131">Cell cycle</keyword>
<reference evidence="15" key="1">
    <citation type="submission" date="2020-03" db="EMBL/GenBank/DDBJ databases">
        <title>Intra-Species Differences in Population Size shape Life History and Genome Evolution.</title>
        <authorList>
            <person name="Willemsen D."/>
            <person name="Cui R."/>
            <person name="Valenzano D.R."/>
        </authorList>
    </citation>
    <scope>NUCLEOTIDE SEQUENCE</scope>
    <source>
        <strain evidence="15">GRZ</strain>
        <tissue evidence="15">Whole</tissue>
    </source>
</reference>
<evidence type="ECO:0000256" key="12">
    <source>
        <dbReference type="RuleBase" id="RU003796"/>
    </source>
</evidence>
<evidence type="ECO:0000256" key="6">
    <source>
        <dbReference type="ARBA" id="ARBA00023159"/>
    </source>
</evidence>
<keyword evidence="8 12" id="KW-0539">Nucleus</keyword>
<evidence type="ECO:0000256" key="9">
    <source>
        <dbReference type="ARBA" id="ARBA00023306"/>
    </source>
</evidence>
<keyword evidence="5 12" id="KW-0238">DNA-binding</keyword>
<dbReference type="CTD" id="144455"/>
<organism evidence="15 16">
    <name type="scientific">Nothobranchius furzeri</name>
    <name type="common">Turquoise killifish</name>
    <dbReference type="NCBI Taxonomy" id="105023"/>
    <lineage>
        <taxon>Eukaryota</taxon>
        <taxon>Metazoa</taxon>
        <taxon>Chordata</taxon>
        <taxon>Craniata</taxon>
        <taxon>Vertebrata</taxon>
        <taxon>Euteleostomi</taxon>
        <taxon>Actinopterygii</taxon>
        <taxon>Neopterygii</taxon>
        <taxon>Teleostei</taxon>
        <taxon>Neoteleostei</taxon>
        <taxon>Acanthomorphata</taxon>
        <taxon>Ovalentaria</taxon>
        <taxon>Atherinomorphae</taxon>
        <taxon>Cyprinodontiformes</taxon>
        <taxon>Nothobranchiidae</taxon>
        <taxon>Nothobranchius</taxon>
    </lineage>
</organism>
<dbReference type="KEGG" id="nfu:107383142"/>
<dbReference type="InterPro" id="IPR015633">
    <property type="entry name" value="E2F"/>
</dbReference>
<name>A0A9D2YXW3_NOTFU</name>
<evidence type="ECO:0000256" key="10">
    <source>
        <dbReference type="ARBA" id="ARBA00039675"/>
    </source>
</evidence>
<dbReference type="GO" id="GO:0008045">
    <property type="term" value="P:motor neuron axon guidance"/>
    <property type="evidence" value="ECO:0007669"/>
    <property type="project" value="UniProtKB-ARBA"/>
</dbReference>
<protein>
    <recommendedName>
        <fullName evidence="10">Transcription factor E2F7</fullName>
    </recommendedName>
</protein>
<dbReference type="PANTHER" id="PTHR12081:SF25">
    <property type="entry name" value="TRANSCRIPTION FACTOR E2F7"/>
    <property type="match status" value="1"/>
</dbReference>
<dbReference type="GO" id="GO:0045892">
    <property type="term" value="P:negative regulation of DNA-templated transcription"/>
    <property type="evidence" value="ECO:0007669"/>
    <property type="project" value="UniProtKB-ARBA"/>
</dbReference>
<dbReference type="FunFam" id="1.10.10.10:FF:000073">
    <property type="entry name" value="E2F transcription factor 8"/>
    <property type="match status" value="1"/>
</dbReference>
<dbReference type="InterPro" id="IPR036388">
    <property type="entry name" value="WH-like_DNA-bd_sf"/>
</dbReference>
<feature type="region of interest" description="Disordered" evidence="13">
    <location>
        <begin position="513"/>
        <end position="600"/>
    </location>
</feature>
<comment type="function">
    <text evidence="11">Atypical E2F transcription factor that participates in various processes such as angiogenesis and polyploidization of specialized cells. Mainly acts as a transcription repressor that binds DNA independently of DP proteins and specifically recognizes the E2 recognition site 5'-TTTC[CG]CGC-3'. Directly represses transcription of classical E2F transcription factors such as e2f1. Acts as a regulator of S-phase by recognizing and binding the E2-related site 5'-TTCCCGCC-3' and mediating repression of G1/S-regulated genes. Acts as a promoter of sprouting angiogenesis, possibly by acting as a transcription activator and promoting expression of vegfa.</text>
</comment>
<dbReference type="Proteomes" id="UP000822369">
    <property type="component" value="Chromosome 2"/>
</dbReference>
<dbReference type="FunFam" id="1.10.10.10:FF:000100">
    <property type="entry name" value="E2F transcription factor 8"/>
    <property type="match status" value="1"/>
</dbReference>
<dbReference type="PANTHER" id="PTHR12081">
    <property type="entry name" value="TRANSCRIPTION FACTOR E2F"/>
    <property type="match status" value="1"/>
</dbReference>
<feature type="domain" description="E2F/DP family winged-helix DNA-binding" evidence="14">
    <location>
        <begin position="153"/>
        <end position="222"/>
    </location>
</feature>
<feature type="compositionally biased region" description="Basic and acidic residues" evidence="13">
    <location>
        <begin position="526"/>
        <end position="568"/>
    </location>
</feature>
<evidence type="ECO:0000256" key="8">
    <source>
        <dbReference type="ARBA" id="ARBA00023242"/>
    </source>
</evidence>
<evidence type="ECO:0000256" key="5">
    <source>
        <dbReference type="ARBA" id="ARBA00023125"/>
    </source>
</evidence>
<gene>
    <name evidence="15" type="primary">e2f7</name>
    <name evidence="15" type="ORF">G4P62_000788</name>
</gene>
<evidence type="ECO:0000256" key="3">
    <source>
        <dbReference type="ARBA" id="ARBA00022491"/>
    </source>
</evidence>
<feature type="compositionally biased region" description="Polar residues" evidence="13">
    <location>
        <begin position="413"/>
        <end position="426"/>
    </location>
</feature>
<dbReference type="GO" id="GO:0000978">
    <property type="term" value="F:RNA polymerase II cis-regulatory region sequence-specific DNA binding"/>
    <property type="evidence" value="ECO:0007669"/>
    <property type="project" value="InterPro"/>
</dbReference>
<comment type="caution">
    <text evidence="15">The sequence shown here is derived from an EMBL/GenBank/DDBJ whole genome shotgun (WGS) entry which is preliminary data.</text>
</comment>
<dbReference type="GO" id="GO:0002040">
    <property type="term" value="P:sprouting angiogenesis"/>
    <property type="evidence" value="ECO:0007669"/>
    <property type="project" value="UniProtKB-ARBA"/>
</dbReference>
<dbReference type="GO" id="GO:0001946">
    <property type="term" value="P:lymphangiogenesis"/>
    <property type="evidence" value="ECO:0007669"/>
    <property type="project" value="UniProtKB-ARBA"/>
</dbReference>